<dbReference type="KEGG" id="mdx:BTO20_31415"/>
<keyword evidence="3" id="KW-1185">Reference proteome</keyword>
<protein>
    <recommendedName>
        <fullName evidence="4">Histidine phosphatase family protein</fullName>
    </recommendedName>
</protein>
<dbReference type="PANTHER" id="PTHR48100:SF58">
    <property type="entry name" value="PE-PGRS FAMILY PROTEIN PE_PGRS11"/>
    <property type="match status" value="1"/>
</dbReference>
<dbReference type="InterPro" id="IPR013078">
    <property type="entry name" value="His_Pase_superF_clade-1"/>
</dbReference>
<name>A0A1Y0CB34_9MYCO</name>
<dbReference type="GO" id="GO:0005737">
    <property type="term" value="C:cytoplasm"/>
    <property type="evidence" value="ECO:0007669"/>
    <property type="project" value="TreeGrafter"/>
</dbReference>
<reference evidence="2 3" key="1">
    <citation type="submission" date="2017-04" db="EMBL/GenBank/DDBJ databases">
        <title>Whole Genome Sequence of 1,4-Dioxane Degrading Bacterium Mycobacterium dioxanotrophicus PH-06.</title>
        <authorList>
            <person name="He Y."/>
        </authorList>
    </citation>
    <scope>NUCLEOTIDE SEQUENCE [LARGE SCALE GENOMIC DNA]</scope>
    <source>
        <strain evidence="2 3">PH-06</strain>
    </source>
</reference>
<feature type="region of interest" description="Disordered" evidence="1">
    <location>
        <begin position="358"/>
        <end position="379"/>
    </location>
</feature>
<dbReference type="AlphaFoldDB" id="A0A1Y0CB34"/>
<evidence type="ECO:0000313" key="2">
    <source>
        <dbReference type="EMBL" id="ART72470.1"/>
    </source>
</evidence>
<proteinExistence type="predicted"/>
<dbReference type="Pfam" id="PF00300">
    <property type="entry name" value="His_Phos_1"/>
    <property type="match status" value="1"/>
</dbReference>
<dbReference type="CDD" id="cd07067">
    <property type="entry name" value="HP_PGM_like"/>
    <property type="match status" value="1"/>
</dbReference>
<organism evidence="2 3">
    <name type="scientific">Mycobacterium dioxanotrophicus</name>
    <dbReference type="NCBI Taxonomy" id="482462"/>
    <lineage>
        <taxon>Bacteria</taxon>
        <taxon>Bacillati</taxon>
        <taxon>Actinomycetota</taxon>
        <taxon>Actinomycetes</taxon>
        <taxon>Mycobacteriales</taxon>
        <taxon>Mycobacteriaceae</taxon>
        <taxon>Mycobacterium</taxon>
    </lineage>
</organism>
<dbReference type="PANTHER" id="PTHR48100">
    <property type="entry name" value="BROAD-SPECIFICITY PHOSPHATASE YOR283W-RELATED"/>
    <property type="match status" value="1"/>
</dbReference>
<accession>A0A1Y0CB34</accession>
<dbReference type="SUPFAM" id="SSF53254">
    <property type="entry name" value="Phosphoglycerate mutase-like"/>
    <property type="match status" value="1"/>
</dbReference>
<gene>
    <name evidence="2" type="ORF">BTO20_31415</name>
</gene>
<dbReference type="InterPro" id="IPR050275">
    <property type="entry name" value="PGM_Phosphatase"/>
</dbReference>
<dbReference type="SMART" id="SM00855">
    <property type="entry name" value="PGAM"/>
    <property type="match status" value="1"/>
</dbReference>
<feature type="region of interest" description="Disordered" evidence="1">
    <location>
        <begin position="445"/>
        <end position="465"/>
    </location>
</feature>
<evidence type="ECO:0000313" key="3">
    <source>
        <dbReference type="Proteomes" id="UP000195331"/>
    </source>
</evidence>
<dbReference type="InterPro" id="IPR029033">
    <property type="entry name" value="His_PPase_superfam"/>
</dbReference>
<feature type="compositionally biased region" description="Low complexity" evidence="1">
    <location>
        <begin position="358"/>
        <end position="377"/>
    </location>
</feature>
<evidence type="ECO:0000256" key="1">
    <source>
        <dbReference type="SAM" id="MobiDB-lite"/>
    </source>
</evidence>
<dbReference type="EMBL" id="CP020809">
    <property type="protein sequence ID" value="ART72470.1"/>
    <property type="molecule type" value="Genomic_DNA"/>
</dbReference>
<sequence length="465" mass="48608">MLYSERAHSEHPLCASPHLGERMENYMRTLSGRRTAGAAATTLTTCALLAATALPASAMTVTFIRHGESYGNATNNIDTSTPGPDLTPKGEGQADAVAAYLTSPAYTDKYGPVDAIYASTMIRTQETAKPLAIDLNLPVTVIGYPKNTDAGERIGVQEISAGIFEGLPEQTGIGRIGYIVAPLAWTLGLQFVPVPGGETGLEFNERMNNSMKQIEADTPAGDDGNQNAAVFSHGATIMFWTMMNVDNPNLLLIVQHPLTNGDAVVVDQNADGSWTLKSWAGEEVGPASYPTQMFVNVRDLVVAPQQAVYNMRVPVLTPDPAAIVSTGAQGVQDVAKAGVKFVTDSVTDTVNAITSIPSSLSSLSPTPQTSTLSTAATPVAETSTGARSVAKITEKVNGATNLADGNKTAPGKTVSVARQRVRQTVKDAQAGVESSIKQVGDTVRKLTGADKTARGGSDSTSKDAA</sequence>
<dbReference type="GO" id="GO:0016791">
    <property type="term" value="F:phosphatase activity"/>
    <property type="evidence" value="ECO:0007669"/>
    <property type="project" value="TreeGrafter"/>
</dbReference>
<dbReference type="Proteomes" id="UP000195331">
    <property type="component" value="Chromosome"/>
</dbReference>
<dbReference type="Gene3D" id="3.40.50.1240">
    <property type="entry name" value="Phosphoglycerate mutase-like"/>
    <property type="match status" value="1"/>
</dbReference>
<evidence type="ECO:0008006" key="4">
    <source>
        <dbReference type="Google" id="ProtNLM"/>
    </source>
</evidence>